<organism evidence="1 2">
    <name type="scientific">Mucilaginibacter pedocola</name>
    <dbReference type="NCBI Taxonomy" id="1792845"/>
    <lineage>
        <taxon>Bacteria</taxon>
        <taxon>Pseudomonadati</taxon>
        <taxon>Bacteroidota</taxon>
        <taxon>Sphingobacteriia</taxon>
        <taxon>Sphingobacteriales</taxon>
        <taxon>Sphingobacteriaceae</taxon>
        <taxon>Mucilaginibacter</taxon>
    </lineage>
</organism>
<evidence type="ECO:0000313" key="2">
    <source>
        <dbReference type="Proteomes" id="UP000189739"/>
    </source>
</evidence>
<proteinExistence type="predicted"/>
<dbReference type="STRING" id="1792845.BC343_13845"/>
<dbReference type="AlphaFoldDB" id="A0A1S9PA86"/>
<dbReference type="EMBL" id="MBTF01000035">
    <property type="protein sequence ID" value="OOQ57855.1"/>
    <property type="molecule type" value="Genomic_DNA"/>
</dbReference>
<name>A0A1S9PA86_9SPHI</name>
<accession>A0A1S9PA86</accession>
<gene>
    <name evidence="1" type="ORF">BC343_13845</name>
</gene>
<keyword evidence="2" id="KW-1185">Reference proteome</keyword>
<comment type="caution">
    <text evidence="1">The sequence shown here is derived from an EMBL/GenBank/DDBJ whole genome shotgun (WGS) entry which is preliminary data.</text>
</comment>
<reference evidence="1 2" key="1">
    <citation type="submission" date="2016-07" db="EMBL/GenBank/DDBJ databases">
        <title>Genomic analysis of zinc-resistant bacterium Mucilaginibacter pedocola TBZ30.</title>
        <authorList>
            <person name="Huang J."/>
            <person name="Tang J."/>
        </authorList>
    </citation>
    <scope>NUCLEOTIDE SEQUENCE [LARGE SCALE GENOMIC DNA]</scope>
    <source>
        <strain evidence="1 2">TBZ30</strain>
    </source>
</reference>
<dbReference type="Proteomes" id="UP000189739">
    <property type="component" value="Unassembled WGS sequence"/>
</dbReference>
<protein>
    <submittedName>
        <fullName evidence="1">Uncharacterized protein</fullName>
    </submittedName>
</protein>
<evidence type="ECO:0000313" key="1">
    <source>
        <dbReference type="EMBL" id="OOQ57855.1"/>
    </source>
</evidence>
<sequence length="130" mass="15208">MKPALNGVRGYIAIHFDRIYKRLPLSEKLMVSNVSNNKHHFLIYNEREPERLLQSIADGAALFCKNMYDDKGMLEQLFNDRKDAIIFSLPYLSGENSSVWRWQTGYWNIIYCLTEFISTILTCITRYSTA</sequence>